<name>A0A2M3ZPW8_9DIPT</name>
<keyword evidence="1" id="KW-0732">Signal</keyword>
<protein>
    <submittedName>
        <fullName evidence="2">Putative secreted peptide</fullName>
    </submittedName>
</protein>
<dbReference type="AlphaFoldDB" id="A0A2M3ZPW8"/>
<accession>A0A2M3ZPW8</accession>
<dbReference type="EMBL" id="GGFM01009866">
    <property type="protein sequence ID" value="MBW30617.1"/>
    <property type="molecule type" value="Transcribed_RNA"/>
</dbReference>
<evidence type="ECO:0000256" key="1">
    <source>
        <dbReference type="SAM" id="SignalP"/>
    </source>
</evidence>
<feature type="chain" id="PRO_5014921452" evidence="1">
    <location>
        <begin position="21"/>
        <end position="216"/>
    </location>
</feature>
<evidence type="ECO:0000313" key="2">
    <source>
        <dbReference type="EMBL" id="MBW30617.1"/>
    </source>
</evidence>
<sequence>MVLLLLLVVLLVIREQPNTGQTVNQGTTAWFLYLFAHHKVCTMSINFLALFDDVRIAQETARFLRHMHLVRFSTGFHSIRQRYIVAPDVKLDALGTDDPAQYRTGVHTDPHLDALVTLRIENAYRLDHTEAHLDAADGMIGPRFRAPRHAVITIAERRNLLAPIHQTQIVETLEQIVQYLHQLFGRLGRGHARKADDVGKQDAHVLHPVHVERPEQ</sequence>
<organism evidence="2">
    <name type="scientific">Anopheles braziliensis</name>
    <dbReference type="NCBI Taxonomy" id="58242"/>
    <lineage>
        <taxon>Eukaryota</taxon>
        <taxon>Metazoa</taxon>
        <taxon>Ecdysozoa</taxon>
        <taxon>Arthropoda</taxon>
        <taxon>Hexapoda</taxon>
        <taxon>Insecta</taxon>
        <taxon>Pterygota</taxon>
        <taxon>Neoptera</taxon>
        <taxon>Endopterygota</taxon>
        <taxon>Diptera</taxon>
        <taxon>Nematocera</taxon>
        <taxon>Culicoidea</taxon>
        <taxon>Culicidae</taxon>
        <taxon>Anophelinae</taxon>
        <taxon>Anopheles</taxon>
    </lineage>
</organism>
<proteinExistence type="predicted"/>
<reference evidence="2" key="1">
    <citation type="submission" date="2018-01" db="EMBL/GenBank/DDBJ databases">
        <title>An insight into the sialome of Amazonian anophelines.</title>
        <authorList>
            <person name="Ribeiro J.M."/>
            <person name="Scarpassa V."/>
            <person name="Calvo E."/>
        </authorList>
    </citation>
    <scope>NUCLEOTIDE SEQUENCE</scope>
    <source>
        <tissue evidence="2">Salivary glands</tissue>
    </source>
</reference>
<feature type="signal peptide" evidence="1">
    <location>
        <begin position="1"/>
        <end position="20"/>
    </location>
</feature>